<dbReference type="InterPro" id="IPR000203">
    <property type="entry name" value="GPS"/>
</dbReference>
<gene>
    <name evidence="22" type="ORF">JTE90_012068</name>
</gene>
<dbReference type="InterPro" id="IPR046338">
    <property type="entry name" value="GAIN_dom_sf"/>
</dbReference>
<keyword evidence="5 16" id="KW-0732">Signal</keyword>
<dbReference type="PROSITE" id="PS50268">
    <property type="entry name" value="CADHERIN_2"/>
    <property type="match status" value="2"/>
</dbReference>
<dbReference type="CDD" id="cd11304">
    <property type="entry name" value="Cadherin_repeat"/>
    <property type="match status" value="2"/>
</dbReference>
<dbReference type="SUPFAM" id="SSF81321">
    <property type="entry name" value="Family A G protein-coupled receptor-like"/>
    <property type="match status" value="1"/>
</dbReference>
<reference evidence="22 23" key="1">
    <citation type="journal article" date="2022" name="Nat. Ecol. Evol.">
        <title>A masculinizing supergene underlies an exaggerated male reproductive morph in a spider.</title>
        <authorList>
            <person name="Hendrickx F."/>
            <person name="De Corte Z."/>
            <person name="Sonet G."/>
            <person name="Van Belleghem S.M."/>
            <person name="Kostlbacher S."/>
            <person name="Vangestel C."/>
        </authorList>
    </citation>
    <scope>NUCLEOTIDE SEQUENCE [LARGE SCALE GENOMIC DNA]</scope>
    <source>
        <strain evidence="22">W744_W776</strain>
    </source>
</reference>
<sequence length="1525" mass="168973">MVWSLVLSWIWCGVVSADVQGGDQLVFRPLVHQPRIYSGAPAGVHVTTVHAYDPDRPRRRVEYNLPNVLDHAHFVVDGVSGNLSTALVVEKQVGEIYQVMVAAVGSGTSELEHLQIAVTPFNQFAPRFQSRNYTLELHREAPLGTAVLRTRASDPDPEPVNAEVYYKLDQNESSRFFEVDPFRGELSLREPLNESDSLGTFGVYAEDGGSPKRWDYVPVYVVMKTISAPQNISVSNITHDSAVVCWEPPSSLNASGYVVRCFSTDENFLVNVTDEFPVCARVGNLTDETEYSVEVYGWNGHEDTGQKSDVVGFNTTENWCKNRIHCQAAGHCTPLPTHPYYTCDCPTGFYGDTCHLFDPCSLRPCSNEGRCVNVTHNEYVCVCTEDFHGPDCASYDPCRRKVGPCLNNGTCRMTTEGTFVCLCGEGFVGRTCEVKDPCLDGPCENGGTCEGNGGLVCSCPVGFSGATCGVNLDECASSPCLHGSTCVDGFGTFSCICPAGFSGDMCGIIAKCAAHETETDEGLFYWNATNHSEKVLLPCPFGSIESNSGSFARRTCTLQNGTAIWGAVNASECKGKEFVVADELADELHDLTKDPRNLSVETLETAAQGLQTIASYATKDKKIAEGMAKVISNLMEVNHTIVTQNDTFTDFSESVLQIVDNFVSNVEIKPGESLQLESENVRMEAMDWQPEQDKGTDGDEDLQFTVPNQMQFPEEDFEEKVVVPKTETSFTKSENGTYITVTTTTRPQEMPPKVPMVQVFLPKEALQEAHRQLEGSSVRVKFVVYYSDKLFQPKVEQDVKAPQPEKTSNDVDTTSSEDDKQPKTAEKKEPAFKAPVLQISVGNVSLTNMFKPLVYVIPLTTERDVLCVYWNAKDRQWSSDGLTTNHTKNYVICQSNHMTAFSVLLDLTPKDKIDEAHEPILSLISYVGNALSILGLTFTIITYLLFKSLNRDQTGKILSNLCLSLLLLNSVFLLGLLDPPLGSHLCAGLGLALHYLVLTSLCWMGVEALNMHRLLVRVFGTSSGSRFMLKRCLAAWGGPLLIVVLTASINPKSYYEDLLYCMLSPRDPWIYYGAFLAPSCLLLLGNVAVFVMVSRVVFAPRLKSASSPRQRPPVSAAQLRGAFTVMVLLGVTWVFGTFALGDLKLVLQYAFCFFNSLQGFLIFLVRCLLYPEARGAWAHLLRTGRRRRQKAPPPSVSFSNSHGGGGARSHTSTHVTATRNNSREEGEAAVALDGSLFGRKSKNSNRESAKNNVWIPASQNIAIISSNEVIYQNEKKVINLTNDTFPKMRTKRSTVKRLHVPDYFQPNPIQTEDILTITSPRTVMIPNPYNREAADFDREPSKFVPATITKRNLHLPYSFENQDGCNKDRRSVSLDFDSNLEDQQWNSGSNVLTPATIEHLRTFLANIKLRSNEDAILDFSSKPRKTITSTRKARINRRMAFKRKKSLVAEQEDDDGTDDENSTSTDVDDRPSELHKPRRGSRRSKSSRNGGDNRHPKDSCYHCRFGDGCSDSSLPYTPPTSLRRT</sequence>
<dbReference type="PRINTS" id="PR00249">
    <property type="entry name" value="GPCRSECRETIN"/>
</dbReference>
<dbReference type="SUPFAM" id="SSF49265">
    <property type="entry name" value="Fibronectin type III"/>
    <property type="match status" value="1"/>
</dbReference>
<evidence type="ECO:0000256" key="1">
    <source>
        <dbReference type="ARBA" id="ARBA00004651"/>
    </source>
</evidence>
<feature type="disulfide bond" evidence="13">
    <location>
        <begin position="423"/>
        <end position="432"/>
    </location>
</feature>
<evidence type="ECO:0000256" key="13">
    <source>
        <dbReference type="PROSITE-ProRule" id="PRU00076"/>
    </source>
</evidence>
<dbReference type="PROSITE" id="PS50026">
    <property type="entry name" value="EGF_3"/>
    <property type="match status" value="5"/>
</dbReference>
<dbReference type="InterPro" id="IPR017981">
    <property type="entry name" value="GPCR_2-like_7TM"/>
</dbReference>
<keyword evidence="4 15" id="KW-0812">Transmembrane</keyword>
<evidence type="ECO:0000259" key="21">
    <source>
        <dbReference type="PROSITE" id="PS50853"/>
    </source>
</evidence>
<feature type="compositionally biased region" description="Basic and acidic residues" evidence="14">
    <location>
        <begin position="1491"/>
        <end position="1505"/>
    </location>
</feature>
<keyword evidence="9 13" id="KW-1015">Disulfide bond</keyword>
<dbReference type="FunFam" id="2.10.25.10:FF:000472">
    <property type="entry name" value="Uncharacterized protein, isoform A"/>
    <property type="match status" value="1"/>
</dbReference>
<dbReference type="GO" id="GO:0001736">
    <property type="term" value="P:establishment of planar polarity"/>
    <property type="evidence" value="ECO:0007669"/>
    <property type="project" value="UniProtKB-ARBA"/>
</dbReference>
<dbReference type="InterPro" id="IPR000832">
    <property type="entry name" value="GPCR_2_secretin-like"/>
</dbReference>
<keyword evidence="23" id="KW-1185">Reference proteome</keyword>
<evidence type="ECO:0000256" key="5">
    <source>
        <dbReference type="ARBA" id="ARBA00022729"/>
    </source>
</evidence>
<feature type="disulfide bond" evidence="13">
    <location>
        <begin position="345"/>
        <end position="354"/>
    </location>
</feature>
<accession>A0AAV6U5F8</accession>
<feature type="transmembrane region" description="Helical" evidence="15">
    <location>
        <begin position="958"/>
        <end position="977"/>
    </location>
</feature>
<dbReference type="GO" id="GO:0007163">
    <property type="term" value="P:establishment or maintenance of cell polarity"/>
    <property type="evidence" value="ECO:0007669"/>
    <property type="project" value="UniProtKB-ARBA"/>
</dbReference>
<dbReference type="SMART" id="SM00181">
    <property type="entry name" value="EGF"/>
    <property type="match status" value="5"/>
</dbReference>
<feature type="transmembrane region" description="Helical" evidence="15">
    <location>
        <begin position="1119"/>
        <end position="1140"/>
    </location>
</feature>
<dbReference type="InterPro" id="IPR013783">
    <property type="entry name" value="Ig-like_fold"/>
</dbReference>
<dbReference type="InterPro" id="IPR018097">
    <property type="entry name" value="EGF_Ca-bd_CS"/>
</dbReference>
<evidence type="ECO:0000256" key="10">
    <source>
        <dbReference type="ARBA" id="ARBA00023180"/>
    </source>
</evidence>
<feature type="compositionally biased region" description="Acidic residues" evidence="14">
    <location>
        <begin position="1450"/>
        <end position="1461"/>
    </location>
</feature>
<feature type="disulfide bond" evidence="13">
    <location>
        <begin position="497"/>
        <end position="506"/>
    </location>
</feature>
<evidence type="ECO:0000256" key="8">
    <source>
        <dbReference type="ARBA" id="ARBA00023136"/>
    </source>
</evidence>
<feature type="domain" description="EGF-like" evidence="17">
    <location>
        <begin position="356"/>
        <end position="393"/>
    </location>
</feature>
<dbReference type="PROSITE" id="PS50261">
    <property type="entry name" value="G_PROTEIN_RECEP_F2_4"/>
    <property type="match status" value="1"/>
</dbReference>
<dbReference type="Gene3D" id="1.20.1070.10">
    <property type="entry name" value="Rhodopsin 7-helix transmembrane proteins"/>
    <property type="match status" value="1"/>
</dbReference>
<feature type="transmembrane region" description="Helical" evidence="15">
    <location>
        <begin position="1032"/>
        <end position="1049"/>
    </location>
</feature>
<keyword evidence="7 15" id="KW-1133">Transmembrane helix</keyword>
<dbReference type="SMART" id="SM00060">
    <property type="entry name" value="FN3"/>
    <property type="match status" value="1"/>
</dbReference>
<evidence type="ECO:0000256" key="2">
    <source>
        <dbReference type="ARBA" id="ARBA00022475"/>
    </source>
</evidence>
<feature type="transmembrane region" description="Helical" evidence="15">
    <location>
        <begin position="989"/>
        <end position="1011"/>
    </location>
</feature>
<evidence type="ECO:0000256" key="16">
    <source>
        <dbReference type="SAM" id="SignalP"/>
    </source>
</evidence>
<keyword evidence="11" id="KW-0424">Laminin EGF-like domain</keyword>
<dbReference type="PROSITE" id="PS01187">
    <property type="entry name" value="EGF_CA"/>
    <property type="match status" value="1"/>
</dbReference>
<dbReference type="Gene3D" id="2.10.25.10">
    <property type="entry name" value="Laminin"/>
    <property type="match status" value="5"/>
</dbReference>
<dbReference type="SMART" id="SM00303">
    <property type="entry name" value="GPS"/>
    <property type="match status" value="1"/>
</dbReference>
<dbReference type="SMART" id="SM00112">
    <property type="entry name" value="CA"/>
    <property type="match status" value="2"/>
</dbReference>
<evidence type="ECO:0000256" key="14">
    <source>
        <dbReference type="SAM" id="MobiDB-lite"/>
    </source>
</evidence>
<dbReference type="InterPro" id="IPR003961">
    <property type="entry name" value="FN3_dom"/>
</dbReference>
<dbReference type="Pfam" id="PF01825">
    <property type="entry name" value="GPS"/>
    <property type="match status" value="1"/>
</dbReference>
<dbReference type="FunFam" id="2.10.25.10:FF:000118">
    <property type="entry name" value="protein delta homolog 2"/>
    <property type="match status" value="1"/>
</dbReference>
<comment type="caution">
    <text evidence="22">The sequence shown here is derived from an EMBL/GenBank/DDBJ whole genome shotgun (WGS) entry which is preliminary data.</text>
</comment>
<dbReference type="GO" id="GO:0004930">
    <property type="term" value="F:G protein-coupled receptor activity"/>
    <property type="evidence" value="ECO:0007669"/>
    <property type="project" value="InterPro"/>
</dbReference>
<dbReference type="PANTHER" id="PTHR47767:SF1">
    <property type="entry name" value="ADHESION G PROTEIN-COUPLED RECEPTOR G7"/>
    <property type="match status" value="1"/>
</dbReference>
<keyword evidence="6" id="KW-0677">Repeat</keyword>
<feature type="transmembrane region" description="Helical" evidence="15">
    <location>
        <begin position="923"/>
        <end position="946"/>
    </location>
</feature>
<evidence type="ECO:0000256" key="7">
    <source>
        <dbReference type="ARBA" id="ARBA00022989"/>
    </source>
</evidence>
<keyword evidence="8 15" id="KW-0472">Membrane</keyword>
<feature type="domain" description="Cadherin" evidence="20">
    <location>
        <begin position="28"/>
        <end position="128"/>
    </location>
</feature>
<dbReference type="PROSITE" id="PS00010">
    <property type="entry name" value="ASX_HYDROXYL"/>
    <property type="match status" value="1"/>
</dbReference>
<dbReference type="InterPro" id="IPR053066">
    <property type="entry name" value="ADGR_G7"/>
</dbReference>
<dbReference type="InterPro" id="IPR001881">
    <property type="entry name" value="EGF-like_Ca-bd_dom"/>
</dbReference>
<evidence type="ECO:0000256" key="12">
    <source>
        <dbReference type="PROSITE-ProRule" id="PRU00043"/>
    </source>
</evidence>
<dbReference type="GO" id="GO:0007156">
    <property type="term" value="P:homophilic cell adhesion via plasma membrane adhesion molecules"/>
    <property type="evidence" value="ECO:0007669"/>
    <property type="project" value="InterPro"/>
</dbReference>
<dbReference type="InterPro" id="IPR000742">
    <property type="entry name" value="EGF"/>
</dbReference>
<feature type="compositionally biased region" description="Polar residues" evidence="14">
    <location>
        <begin position="1510"/>
        <end position="1525"/>
    </location>
</feature>
<evidence type="ECO:0000259" key="19">
    <source>
        <dbReference type="PROSITE" id="PS50261"/>
    </source>
</evidence>
<feature type="disulfide bond" evidence="13">
    <location>
        <begin position="326"/>
        <end position="343"/>
    </location>
</feature>
<evidence type="ECO:0000259" key="17">
    <source>
        <dbReference type="PROSITE" id="PS50026"/>
    </source>
</evidence>
<feature type="region of interest" description="Disordered" evidence="14">
    <location>
        <begin position="796"/>
        <end position="829"/>
    </location>
</feature>
<dbReference type="SMART" id="SM00179">
    <property type="entry name" value="EGF_CA"/>
    <property type="match status" value="4"/>
</dbReference>
<dbReference type="CDD" id="cd00063">
    <property type="entry name" value="FN3"/>
    <property type="match status" value="1"/>
</dbReference>
<evidence type="ECO:0000256" key="3">
    <source>
        <dbReference type="ARBA" id="ARBA00022536"/>
    </source>
</evidence>
<feature type="domain" description="GAIN-B" evidence="18">
    <location>
        <begin position="737"/>
        <end position="911"/>
    </location>
</feature>
<feature type="compositionally biased region" description="Basic residues" evidence="14">
    <location>
        <begin position="1476"/>
        <end position="1486"/>
    </location>
</feature>
<feature type="signal peptide" evidence="16">
    <location>
        <begin position="1"/>
        <end position="16"/>
    </location>
</feature>
<dbReference type="CDD" id="cd00054">
    <property type="entry name" value="EGF_CA"/>
    <property type="match status" value="5"/>
</dbReference>
<feature type="compositionally biased region" description="Polar residues" evidence="14">
    <location>
        <begin position="1209"/>
        <end position="1220"/>
    </location>
</feature>
<dbReference type="PANTHER" id="PTHR47767">
    <property type="entry name" value="ADHESION G PROTEIN-COUPLED RECEPTOR G7"/>
    <property type="match status" value="1"/>
</dbReference>
<dbReference type="GO" id="GO:0007166">
    <property type="term" value="P:cell surface receptor signaling pathway"/>
    <property type="evidence" value="ECO:0007669"/>
    <property type="project" value="InterPro"/>
</dbReference>
<feature type="region of interest" description="Disordered" evidence="14">
    <location>
        <begin position="1442"/>
        <end position="1525"/>
    </location>
</feature>
<dbReference type="GO" id="GO:0005509">
    <property type="term" value="F:calcium ion binding"/>
    <property type="evidence" value="ECO:0007669"/>
    <property type="project" value="UniProtKB-UniRule"/>
</dbReference>
<dbReference type="CDD" id="cd15040">
    <property type="entry name" value="7tmB2_Adhesion"/>
    <property type="match status" value="1"/>
</dbReference>
<dbReference type="PROSITE" id="PS50853">
    <property type="entry name" value="FN3"/>
    <property type="match status" value="1"/>
</dbReference>
<proteinExistence type="predicted"/>
<evidence type="ECO:0000313" key="22">
    <source>
        <dbReference type="EMBL" id="KAG8179369.1"/>
    </source>
</evidence>
<dbReference type="PROSITE" id="PS50221">
    <property type="entry name" value="GAIN_B"/>
    <property type="match status" value="1"/>
</dbReference>
<dbReference type="EMBL" id="JAFNEN010000631">
    <property type="protein sequence ID" value="KAG8179369.1"/>
    <property type="molecule type" value="Genomic_DNA"/>
</dbReference>
<dbReference type="Pfam" id="PF00002">
    <property type="entry name" value="7tm_2"/>
    <property type="match status" value="1"/>
</dbReference>
<keyword evidence="3 13" id="KW-0245">EGF-like domain</keyword>
<comment type="caution">
    <text evidence="13">Lacks conserved residue(s) required for the propagation of feature annotation.</text>
</comment>
<feature type="region of interest" description="Disordered" evidence="14">
    <location>
        <begin position="1188"/>
        <end position="1226"/>
    </location>
</feature>
<feature type="disulfide bond" evidence="13">
    <location>
        <begin position="459"/>
        <end position="468"/>
    </location>
</feature>
<organism evidence="22 23">
    <name type="scientific">Oedothorax gibbosus</name>
    <dbReference type="NCBI Taxonomy" id="931172"/>
    <lineage>
        <taxon>Eukaryota</taxon>
        <taxon>Metazoa</taxon>
        <taxon>Ecdysozoa</taxon>
        <taxon>Arthropoda</taxon>
        <taxon>Chelicerata</taxon>
        <taxon>Arachnida</taxon>
        <taxon>Araneae</taxon>
        <taxon>Araneomorphae</taxon>
        <taxon>Entelegynae</taxon>
        <taxon>Araneoidea</taxon>
        <taxon>Linyphiidae</taxon>
        <taxon>Erigoninae</taxon>
        <taxon>Oedothorax</taxon>
    </lineage>
</organism>
<feature type="domain" description="G-protein coupled receptors family 2 profile 2" evidence="19">
    <location>
        <begin position="921"/>
        <end position="1170"/>
    </location>
</feature>
<feature type="domain" description="EGF-like" evidence="17">
    <location>
        <begin position="471"/>
        <end position="507"/>
    </location>
</feature>
<dbReference type="Pfam" id="PF12661">
    <property type="entry name" value="hEGF"/>
    <property type="match status" value="2"/>
</dbReference>
<feature type="domain" description="Cadherin" evidence="20">
    <location>
        <begin position="129"/>
        <end position="251"/>
    </location>
</feature>
<keyword evidence="12" id="KW-0106">Calcium</keyword>
<protein>
    <submittedName>
        <fullName evidence="22">Uncharacterized protein</fullName>
    </submittedName>
</protein>
<dbReference type="Pfam" id="PF00041">
    <property type="entry name" value="fn3"/>
    <property type="match status" value="1"/>
</dbReference>
<feature type="compositionally biased region" description="Basic and acidic residues" evidence="14">
    <location>
        <begin position="817"/>
        <end position="829"/>
    </location>
</feature>
<dbReference type="SUPFAM" id="SSF49313">
    <property type="entry name" value="Cadherin-like"/>
    <property type="match status" value="2"/>
</dbReference>
<evidence type="ECO:0000256" key="11">
    <source>
        <dbReference type="ARBA" id="ARBA00023292"/>
    </source>
</evidence>
<feature type="domain" description="EGF-like" evidence="17">
    <location>
        <begin position="434"/>
        <end position="469"/>
    </location>
</feature>
<feature type="chain" id="PRO_5043708969" evidence="16">
    <location>
        <begin position="17"/>
        <end position="1525"/>
    </location>
</feature>
<dbReference type="InterPro" id="IPR002126">
    <property type="entry name" value="Cadherin-like_dom"/>
</dbReference>
<feature type="transmembrane region" description="Helical" evidence="15">
    <location>
        <begin position="1146"/>
        <end position="1169"/>
    </location>
</feature>
<dbReference type="PROSITE" id="PS00022">
    <property type="entry name" value="EGF_1"/>
    <property type="match status" value="5"/>
</dbReference>
<dbReference type="Gene3D" id="2.60.40.10">
    <property type="entry name" value="Immunoglobulins"/>
    <property type="match status" value="1"/>
</dbReference>
<feature type="domain" description="EGF-like" evidence="17">
    <location>
        <begin position="316"/>
        <end position="355"/>
    </location>
</feature>
<evidence type="ECO:0000256" key="15">
    <source>
        <dbReference type="SAM" id="Phobius"/>
    </source>
</evidence>
<dbReference type="Pfam" id="PF00028">
    <property type="entry name" value="Cadherin"/>
    <property type="match status" value="1"/>
</dbReference>
<feature type="transmembrane region" description="Helical" evidence="15">
    <location>
        <begin position="1069"/>
        <end position="1098"/>
    </location>
</feature>
<name>A0AAV6U5F8_9ARAC</name>
<feature type="domain" description="Fibronectin type-III" evidence="21">
    <location>
        <begin position="228"/>
        <end position="318"/>
    </location>
</feature>
<dbReference type="Proteomes" id="UP000827092">
    <property type="component" value="Unassembled WGS sequence"/>
</dbReference>
<dbReference type="InterPro" id="IPR013032">
    <property type="entry name" value="EGF-like_CS"/>
</dbReference>
<feature type="disulfide bond" evidence="13">
    <location>
        <begin position="383"/>
        <end position="392"/>
    </location>
</feature>
<keyword evidence="10" id="KW-0325">Glycoprotein</keyword>
<dbReference type="Gene3D" id="2.60.40.60">
    <property type="entry name" value="Cadherins"/>
    <property type="match status" value="2"/>
</dbReference>
<dbReference type="GO" id="GO:0005886">
    <property type="term" value="C:plasma membrane"/>
    <property type="evidence" value="ECO:0007669"/>
    <property type="project" value="UniProtKB-SubCell"/>
</dbReference>
<comment type="subcellular location">
    <subcellularLocation>
        <location evidence="1">Cell membrane</location>
        <topology evidence="1">Multi-pass membrane protein</topology>
    </subcellularLocation>
</comment>
<evidence type="ECO:0000259" key="18">
    <source>
        <dbReference type="PROSITE" id="PS50221"/>
    </source>
</evidence>
<dbReference type="SUPFAM" id="SSF57196">
    <property type="entry name" value="EGF/Laminin"/>
    <property type="match status" value="4"/>
</dbReference>
<dbReference type="InterPro" id="IPR000152">
    <property type="entry name" value="EGF-type_Asp/Asn_hydroxyl_site"/>
</dbReference>
<dbReference type="InterPro" id="IPR015919">
    <property type="entry name" value="Cadherin-like_sf"/>
</dbReference>
<dbReference type="PROSITE" id="PS01186">
    <property type="entry name" value="EGF_2"/>
    <property type="match status" value="4"/>
</dbReference>
<dbReference type="Pfam" id="PF00008">
    <property type="entry name" value="EGF"/>
    <property type="match status" value="2"/>
</dbReference>
<keyword evidence="2" id="KW-1003">Cell membrane</keyword>
<evidence type="ECO:0000256" key="9">
    <source>
        <dbReference type="ARBA" id="ARBA00023157"/>
    </source>
</evidence>
<dbReference type="InterPro" id="IPR057244">
    <property type="entry name" value="GAIN_B"/>
</dbReference>
<evidence type="ECO:0000256" key="6">
    <source>
        <dbReference type="ARBA" id="ARBA00022737"/>
    </source>
</evidence>
<evidence type="ECO:0000313" key="23">
    <source>
        <dbReference type="Proteomes" id="UP000827092"/>
    </source>
</evidence>
<dbReference type="InterPro" id="IPR036116">
    <property type="entry name" value="FN3_sf"/>
</dbReference>
<feature type="domain" description="EGF-like" evidence="17">
    <location>
        <begin position="394"/>
        <end position="433"/>
    </location>
</feature>
<evidence type="ECO:0000259" key="20">
    <source>
        <dbReference type="PROSITE" id="PS50268"/>
    </source>
</evidence>
<evidence type="ECO:0000256" key="4">
    <source>
        <dbReference type="ARBA" id="ARBA00022692"/>
    </source>
</evidence>
<dbReference type="Gene3D" id="2.60.220.50">
    <property type="match status" value="1"/>
</dbReference>